<dbReference type="SUPFAM" id="SSF54236">
    <property type="entry name" value="Ubiquitin-like"/>
    <property type="match status" value="1"/>
</dbReference>
<dbReference type="EMBL" id="MLAK01000734">
    <property type="protein sequence ID" value="OHT06168.1"/>
    <property type="molecule type" value="Genomic_DNA"/>
</dbReference>
<feature type="region of interest" description="Disordered" evidence="1">
    <location>
        <begin position="608"/>
        <end position="680"/>
    </location>
</feature>
<organism evidence="4 5">
    <name type="scientific">Tritrichomonas foetus</name>
    <dbReference type="NCBI Taxonomy" id="1144522"/>
    <lineage>
        <taxon>Eukaryota</taxon>
        <taxon>Metamonada</taxon>
        <taxon>Parabasalia</taxon>
        <taxon>Tritrichomonadida</taxon>
        <taxon>Tritrichomonadidae</taxon>
        <taxon>Tritrichomonas</taxon>
    </lineage>
</organism>
<dbReference type="PROSITE" id="PS50053">
    <property type="entry name" value="UBIQUITIN_2"/>
    <property type="match status" value="1"/>
</dbReference>
<evidence type="ECO:0008006" key="6">
    <source>
        <dbReference type="Google" id="ProtNLM"/>
    </source>
</evidence>
<dbReference type="CDD" id="cd17039">
    <property type="entry name" value="Ubl_ubiquitin_like"/>
    <property type="match status" value="1"/>
</dbReference>
<feature type="compositionally biased region" description="Low complexity" evidence="1">
    <location>
        <begin position="362"/>
        <end position="375"/>
    </location>
</feature>
<evidence type="ECO:0000313" key="5">
    <source>
        <dbReference type="Proteomes" id="UP000179807"/>
    </source>
</evidence>
<dbReference type="GeneID" id="94839317"/>
<dbReference type="InterPro" id="IPR000626">
    <property type="entry name" value="Ubiquitin-like_dom"/>
</dbReference>
<dbReference type="Pfam" id="PF00627">
    <property type="entry name" value="UBA"/>
    <property type="match status" value="1"/>
</dbReference>
<dbReference type="AlphaFoldDB" id="A0A1J4K5L6"/>
<evidence type="ECO:0000259" key="2">
    <source>
        <dbReference type="PROSITE" id="PS50030"/>
    </source>
</evidence>
<dbReference type="InterPro" id="IPR015940">
    <property type="entry name" value="UBA"/>
</dbReference>
<dbReference type="InterPro" id="IPR009060">
    <property type="entry name" value="UBA-like_sf"/>
</dbReference>
<evidence type="ECO:0000259" key="3">
    <source>
        <dbReference type="PROSITE" id="PS50053"/>
    </source>
</evidence>
<feature type="compositionally biased region" description="Basic and acidic residues" evidence="1">
    <location>
        <begin position="406"/>
        <end position="425"/>
    </location>
</feature>
<sequence length="744" mass="78300">MSLKLHFSFSQIIASNPDAIKTVFDVKKKIAEIHSADPSSIKIIFQKKFLTDKTNITDLNLSNGDDFMATVPKKANSNNMPNNASPSSSPNISGQLTGPSSVGCSTPPSSGSFGPPPASPNIAGFGPPPSASASMLPPGPGGPTFPSSNTPSIQSHQPPFNNNLHSNLIQNSSIPGFGPTNSSPNTFPANSSSQPFGPPPSSTSTFSPPTFQPNNHANNQTNNLPTLGSPFGGPSIESTVHNSLNSIISSIEPNRIPGYGPPQAGSPSPFGPSAPQPPAASSSPFGPPQATSPSLFGPGNPAASPQAPPSNPANNLPPPPSLVSTFGPPPAAASSFGPPTSTPPSRQTLSQMEGPPPETSGTFGAPTPAASSSFGPAPPPSSSPFGPPAPPAGSSPRSPPTPPQAEKPHHQEEEEPEPIERHMPEVPKPPSNDLPSSFRPPSKSNFGPPPSFNQGSSYAPAFIDKPPEIPQASPEEDINLEISSIESLLSSFEPQSNLLSREEIKREIPGGLLHSMRNPLDDRSLFSSMESLQFPSSQFNMSSPSPSFQPQQQSRSPPLIDENSPQWKTSVNSIKDMGFPEEDAVKALRQAHGNADAAVEILLSGGLVSNPAPTQPPAQYQSQFQPPPQQQQFQPPFGQNQFQPGEFHPPMPGQGMSGQGMPSPAQPSFGPPQGQHFIGNHNPSFGPPQKHQQIQNLISQFPREQQIVLQNLIQRYSQTHDPVEVIDVFNACEGIEQSVIDILE</sequence>
<dbReference type="InterPro" id="IPR029071">
    <property type="entry name" value="Ubiquitin-like_domsf"/>
</dbReference>
<feature type="region of interest" description="Disordered" evidence="1">
    <location>
        <begin position="70"/>
        <end position="478"/>
    </location>
</feature>
<feature type="compositionally biased region" description="Pro residues" evidence="1">
    <location>
        <begin position="269"/>
        <end position="278"/>
    </location>
</feature>
<gene>
    <name evidence="4" type="ORF">TRFO_25864</name>
</gene>
<feature type="domain" description="UBA" evidence="2">
    <location>
        <begin position="559"/>
        <end position="605"/>
    </location>
</feature>
<dbReference type="VEuPathDB" id="TrichDB:TRFO_25864"/>
<feature type="compositionally biased region" description="Pro residues" evidence="1">
    <location>
        <begin position="306"/>
        <end position="331"/>
    </location>
</feature>
<keyword evidence="5" id="KW-1185">Reference proteome</keyword>
<comment type="caution">
    <text evidence="4">The sequence shown here is derived from an EMBL/GenBank/DDBJ whole genome shotgun (WGS) entry which is preliminary data.</text>
</comment>
<feature type="compositionally biased region" description="Low complexity" evidence="1">
    <location>
        <begin position="533"/>
        <end position="558"/>
    </location>
</feature>
<proteinExistence type="predicted"/>
<dbReference type="SMART" id="SM00165">
    <property type="entry name" value="UBA"/>
    <property type="match status" value="1"/>
</dbReference>
<feature type="compositionally biased region" description="Low complexity" evidence="1">
    <location>
        <begin position="103"/>
        <end position="113"/>
    </location>
</feature>
<dbReference type="Gene3D" id="1.10.8.10">
    <property type="entry name" value="DNA helicase RuvA subunit, C-terminal domain"/>
    <property type="match status" value="1"/>
</dbReference>
<feature type="compositionally biased region" description="Low complexity" evidence="1">
    <location>
        <begin position="617"/>
        <end position="644"/>
    </location>
</feature>
<protein>
    <recommendedName>
        <fullName evidence="6">UBA domain-containing protein</fullName>
    </recommendedName>
</protein>
<dbReference type="CDD" id="cd14297">
    <property type="entry name" value="UBA2_spUBP14_like"/>
    <property type="match status" value="1"/>
</dbReference>
<feature type="compositionally biased region" description="Low complexity" evidence="1">
    <location>
        <begin position="332"/>
        <end position="345"/>
    </location>
</feature>
<reference evidence="4" key="1">
    <citation type="submission" date="2016-10" db="EMBL/GenBank/DDBJ databases">
        <authorList>
            <person name="Benchimol M."/>
            <person name="Almeida L.G."/>
            <person name="Vasconcelos A.T."/>
            <person name="Perreira-Neves A."/>
            <person name="Rosa I.A."/>
            <person name="Tasca T."/>
            <person name="Bogo M.R."/>
            <person name="de Souza W."/>
        </authorList>
    </citation>
    <scope>NUCLEOTIDE SEQUENCE [LARGE SCALE GENOMIC DNA]</scope>
    <source>
        <strain evidence="4">K</strain>
    </source>
</reference>
<accession>A0A1J4K5L6</accession>
<feature type="compositionally biased region" description="Polar residues" evidence="1">
    <location>
        <begin position="236"/>
        <end position="252"/>
    </location>
</feature>
<dbReference type="RefSeq" id="XP_068359304.1">
    <property type="nucleotide sequence ID" value="XM_068504613.1"/>
</dbReference>
<feature type="compositionally biased region" description="Polar residues" evidence="1">
    <location>
        <begin position="563"/>
        <end position="573"/>
    </location>
</feature>
<feature type="compositionally biased region" description="Pro residues" evidence="1">
    <location>
        <begin position="376"/>
        <end position="405"/>
    </location>
</feature>
<evidence type="ECO:0000313" key="4">
    <source>
        <dbReference type="EMBL" id="OHT06168.1"/>
    </source>
</evidence>
<dbReference type="Gene3D" id="3.10.20.90">
    <property type="entry name" value="Phosphatidylinositol 3-kinase Catalytic Subunit, Chain A, domain 1"/>
    <property type="match status" value="1"/>
</dbReference>
<dbReference type="SUPFAM" id="SSF46934">
    <property type="entry name" value="UBA-like"/>
    <property type="match status" value="1"/>
</dbReference>
<dbReference type="Proteomes" id="UP000179807">
    <property type="component" value="Unassembled WGS sequence"/>
</dbReference>
<feature type="compositionally biased region" description="Low complexity" evidence="1">
    <location>
        <begin position="202"/>
        <end position="223"/>
    </location>
</feature>
<feature type="region of interest" description="Disordered" evidence="1">
    <location>
        <begin position="527"/>
        <end position="575"/>
    </location>
</feature>
<name>A0A1J4K5L6_9EUKA</name>
<evidence type="ECO:0000256" key="1">
    <source>
        <dbReference type="SAM" id="MobiDB-lite"/>
    </source>
</evidence>
<feature type="compositionally biased region" description="Low complexity" evidence="1">
    <location>
        <begin position="76"/>
        <end position="93"/>
    </location>
</feature>
<feature type="compositionally biased region" description="Polar residues" evidence="1">
    <location>
        <begin position="153"/>
        <end position="190"/>
    </location>
</feature>
<dbReference type="PROSITE" id="PS50030">
    <property type="entry name" value="UBA"/>
    <property type="match status" value="1"/>
</dbReference>
<feature type="domain" description="Ubiquitin-like" evidence="3">
    <location>
        <begin position="1"/>
        <end position="76"/>
    </location>
</feature>